<dbReference type="Pfam" id="PF07677">
    <property type="entry name" value="A2M_recep"/>
    <property type="match status" value="1"/>
</dbReference>
<proteinExistence type="predicted"/>
<dbReference type="Gene3D" id="2.40.50.120">
    <property type="match status" value="1"/>
</dbReference>
<dbReference type="SUPFAM" id="SSF49410">
    <property type="entry name" value="Alpha-macroglobulin receptor domain"/>
    <property type="match status" value="1"/>
</dbReference>
<dbReference type="AlphaFoldDB" id="A0AAV7T865"/>
<dbReference type="InterPro" id="IPR009048">
    <property type="entry name" value="A-macroglobulin_rcpt-bd"/>
</dbReference>
<comment type="caution">
    <text evidence="2">The sequence shown here is derived from an EMBL/GenBank/DDBJ whole genome shotgun (WGS) entry which is preliminary data.</text>
</comment>
<reference evidence="2" key="1">
    <citation type="journal article" date="2022" name="bioRxiv">
        <title>Sequencing and chromosome-scale assembly of the giantPleurodeles waltlgenome.</title>
        <authorList>
            <person name="Brown T."/>
            <person name="Elewa A."/>
            <person name="Iarovenko S."/>
            <person name="Subramanian E."/>
            <person name="Araus A.J."/>
            <person name="Petzold A."/>
            <person name="Susuki M."/>
            <person name="Suzuki K.-i.T."/>
            <person name="Hayashi T."/>
            <person name="Toyoda A."/>
            <person name="Oliveira C."/>
            <person name="Osipova E."/>
            <person name="Leigh N.D."/>
            <person name="Simon A."/>
            <person name="Yun M.H."/>
        </authorList>
    </citation>
    <scope>NUCLEOTIDE SEQUENCE</scope>
    <source>
        <strain evidence="2">20211129_DDA</strain>
        <tissue evidence="2">Liver</tissue>
    </source>
</reference>
<organism evidence="2 3">
    <name type="scientific">Pleurodeles waltl</name>
    <name type="common">Iberian ribbed newt</name>
    <dbReference type="NCBI Taxonomy" id="8319"/>
    <lineage>
        <taxon>Eukaryota</taxon>
        <taxon>Metazoa</taxon>
        <taxon>Chordata</taxon>
        <taxon>Craniata</taxon>
        <taxon>Vertebrata</taxon>
        <taxon>Euteleostomi</taxon>
        <taxon>Amphibia</taxon>
        <taxon>Batrachia</taxon>
        <taxon>Caudata</taxon>
        <taxon>Salamandroidea</taxon>
        <taxon>Salamandridae</taxon>
        <taxon>Pleurodelinae</taxon>
        <taxon>Pleurodeles</taxon>
    </lineage>
</organism>
<evidence type="ECO:0000259" key="1">
    <source>
        <dbReference type="SMART" id="SM01361"/>
    </source>
</evidence>
<dbReference type="EMBL" id="JANPWB010000007">
    <property type="protein sequence ID" value="KAJ1172618.1"/>
    <property type="molecule type" value="Genomic_DNA"/>
</dbReference>
<accession>A0AAV7T865</accession>
<keyword evidence="3" id="KW-1185">Reference proteome</keyword>
<dbReference type="PANTHER" id="PTHR11412">
    <property type="entry name" value="MACROGLOBULIN / COMPLEMENT"/>
    <property type="match status" value="1"/>
</dbReference>
<dbReference type="Proteomes" id="UP001066276">
    <property type="component" value="Chromosome 4_1"/>
</dbReference>
<dbReference type="SMART" id="SM01361">
    <property type="entry name" value="A2M_recep"/>
    <property type="match status" value="1"/>
</dbReference>
<sequence length="396" mass="42444">MLGAAPACSDLLCGSGRAVGACQPQPCLPTSSVGASGVSAVGFIFGEAPSPQRARCHLSLWAYLLEQQLFIWCMALASSGGLACHTICYDMELTILLRDRSGHVGVSSAFSPLSPWYLGDKDATMTIIDVKILTAFLPEESDLKRLTNNVENYISQYETQTTANNGSVILYLTKVSNKQDTVISFSVYQTLKAELLQPAAVTIYEYYDSVKKCTTFYNVREDSGMLRKLCQGSNCKCAEGGCAVQKDAAADIKPEDLTRAACEQETGESTTDYASQQYAGPIAGVRQFSETAFETEVQMILNRFKSSTKAEIAVHPVAPVSPCSALAPVERERSHELRGRRAGMDSCVKAAKPAAESSAAPVSGYDIAVGAEVLPAGSRRPSASEAVVLRSLWQIG</sequence>
<name>A0AAV7T865_PLEWA</name>
<dbReference type="PANTHER" id="PTHR11412:SF81">
    <property type="entry name" value="COMPLEMENT C3"/>
    <property type="match status" value="1"/>
</dbReference>
<dbReference type="GO" id="GO:0005576">
    <property type="term" value="C:extracellular region"/>
    <property type="evidence" value="ECO:0007669"/>
    <property type="project" value="InterPro"/>
</dbReference>
<dbReference type="InterPro" id="IPR008993">
    <property type="entry name" value="TIMP-like_OB-fold"/>
</dbReference>
<evidence type="ECO:0000313" key="2">
    <source>
        <dbReference type="EMBL" id="KAJ1172618.1"/>
    </source>
</evidence>
<gene>
    <name evidence="2" type="ORF">NDU88_004462</name>
</gene>
<protein>
    <recommendedName>
        <fullName evidence="1">Alpha-macroglobulin receptor-binding domain-containing protein</fullName>
    </recommendedName>
</protein>
<dbReference type="InterPro" id="IPR050473">
    <property type="entry name" value="A2M/Complement_sys"/>
</dbReference>
<dbReference type="Gene3D" id="2.60.40.690">
    <property type="entry name" value="Alpha-macroglobulin, receptor-binding domain"/>
    <property type="match status" value="1"/>
</dbReference>
<evidence type="ECO:0000313" key="3">
    <source>
        <dbReference type="Proteomes" id="UP001066276"/>
    </source>
</evidence>
<feature type="domain" description="Alpha-macroglobulin receptor-binding" evidence="1">
    <location>
        <begin position="123"/>
        <end position="217"/>
    </location>
</feature>
<dbReference type="InterPro" id="IPR036595">
    <property type="entry name" value="A-macroglobulin_rcpt-bd_sf"/>
</dbReference>